<evidence type="ECO:0008006" key="3">
    <source>
        <dbReference type="Google" id="ProtNLM"/>
    </source>
</evidence>
<gene>
    <name evidence="1" type="ORF">F0U60_36030</name>
</gene>
<keyword evidence="2" id="KW-1185">Reference proteome</keyword>
<accession>A0ABY9XBL0</accession>
<dbReference type="Proteomes" id="UP001611383">
    <property type="component" value="Chromosome"/>
</dbReference>
<sequence>MSTAAASLLLSPLACDQLLAEKMMVGTVLSTPDVDVSLSAMAGFDAGTLPDGGFYEEDRLTLPGQTAAYVFFGTRNGDQGTPEPISNATVRIETQNGNTLNLENKGPGTYGLMSSSGEDAGVKYQSGTTYRFIAVQDGDSHVGSVEDAPAQERIDTLHPPAGFVRHLANQELTLRRPAVAGGKERTIGFVTVIPLSSDGDKGEPTYSNMPTDPLGFLQLAALPADWKRDTLTIPGSAFPQPQSNYLVVFQTVRSGGAESNNLFIGSALLVGTADVGMVRTQ</sequence>
<protein>
    <recommendedName>
        <fullName evidence="3">Lipoprotein</fullName>
    </recommendedName>
</protein>
<dbReference type="EMBL" id="CP043494">
    <property type="protein sequence ID" value="WNG52775.1"/>
    <property type="molecule type" value="Genomic_DNA"/>
</dbReference>
<name>A0ABY9XBL0_9BACT</name>
<proteinExistence type="predicted"/>
<reference evidence="1 2" key="1">
    <citation type="submission" date="2019-08" db="EMBL/GenBank/DDBJ databases">
        <title>Archangium and Cystobacter genomes.</title>
        <authorList>
            <person name="Chen I.-C.K."/>
            <person name="Wielgoss S."/>
        </authorList>
    </citation>
    <scope>NUCLEOTIDE SEQUENCE [LARGE SCALE GENOMIC DNA]</scope>
    <source>
        <strain evidence="1 2">Cbm 6</strain>
    </source>
</reference>
<evidence type="ECO:0000313" key="1">
    <source>
        <dbReference type="EMBL" id="WNG52775.1"/>
    </source>
</evidence>
<evidence type="ECO:0000313" key="2">
    <source>
        <dbReference type="Proteomes" id="UP001611383"/>
    </source>
</evidence>
<organism evidence="1 2">
    <name type="scientific">Archangium minus</name>
    <dbReference type="NCBI Taxonomy" id="83450"/>
    <lineage>
        <taxon>Bacteria</taxon>
        <taxon>Pseudomonadati</taxon>
        <taxon>Myxococcota</taxon>
        <taxon>Myxococcia</taxon>
        <taxon>Myxococcales</taxon>
        <taxon>Cystobacterineae</taxon>
        <taxon>Archangiaceae</taxon>
        <taxon>Archangium</taxon>
    </lineage>
</organism>